<protein>
    <submittedName>
        <fullName evidence="1">Uncharacterized protein</fullName>
    </submittedName>
</protein>
<reference evidence="1 2" key="1">
    <citation type="journal article" date="2014" name="Genome Announc.">
        <title>Draft genome sequences of the altered schaedler flora, a defined bacterial community from gnotobiotic mice.</title>
        <authorList>
            <person name="Wannemuehler M.J."/>
            <person name="Overstreet A.M."/>
            <person name="Ward D.V."/>
            <person name="Phillips G.J."/>
        </authorList>
    </citation>
    <scope>NUCLEOTIDE SEQUENCE [LARGE SCALE GENOMIC DNA]</scope>
    <source>
        <strain evidence="1 2">ASF492</strain>
    </source>
</reference>
<dbReference type="AlphaFoldDB" id="N2ANY7"/>
<sequence>MLRGGAAISVMISHLLFMFFLQNETMAQVFPYLPQIFTNSSKFVVLFNINEILVRGGGKFRSVWGSNILSDQWFCYTIIIGT</sequence>
<evidence type="ECO:0000313" key="2">
    <source>
        <dbReference type="Proteomes" id="UP000012589"/>
    </source>
</evidence>
<organism evidence="1 2">
    <name type="scientific">Eubacterium plexicaudatum ASF492</name>
    <dbReference type="NCBI Taxonomy" id="1235802"/>
    <lineage>
        <taxon>Bacteria</taxon>
        <taxon>Bacillati</taxon>
        <taxon>Bacillota</taxon>
        <taxon>Clostridia</taxon>
        <taxon>Eubacteriales</taxon>
        <taxon>Eubacteriaceae</taxon>
        <taxon>Eubacterium</taxon>
    </lineage>
</organism>
<comment type="caution">
    <text evidence="1">The sequence shown here is derived from an EMBL/GenBank/DDBJ whole genome shotgun (WGS) entry which is preliminary data.</text>
</comment>
<accession>N2ANY7</accession>
<name>N2ANY7_9FIRM</name>
<dbReference type="EMBL" id="AQFT01000067">
    <property type="protein sequence ID" value="EMZ27815.1"/>
    <property type="molecule type" value="Genomic_DNA"/>
</dbReference>
<gene>
    <name evidence="1" type="ORF">C823_02164</name>
</gene>
<evidence type="ECO:0000313" key="1">
    <source>
        <dbReference type="EMBL" id="EMZ27815.1"/>
    </source>
</evidence>
<dbReference type="PATRIC" id="fig|1235802.3.peg.2299"/>
<dbReference type="STRING" id="1235802.C823_02164"/>
<keyword evidence="2" id="KW-1185">Reference proteome</keyword>
<proteinExistence type="predicted"/>
<dbReference type="HOGENOM" id="CLU_2553191_0_0_9"/>
<dbReference type="Proteomes" id="UP000012589">
    <property type="component" value="Unassembled WGS sequence"/>
</dbReference>